<sequence length="82" mass="9005">MRKERSQDAARSRRGQGELRVLRAGQAAPPAWRHHHAAGQGLHHTTLHQLPQAQGLHRARGPPGTPPPPRPSRKGVDSRLIS</sequence>
<dbReference type="AlphaFoldDB" id="A0AAV4W0P9"/>
<reference evidence="2 3" key="1">
    <citation type="submission" date="2021-06" db="EMBL/GenBank/DDBJ databases">
        <title>Caerostris extrusa draft genome.</title>
        <authorList>
            <person name="Kono N."/>
            <person name="Arakawa K."/>
        </authorList>
    </citation>
    <scope>NUCLEOTIDE SEQUENCE [LARGE SCALE GENOMIC DNA]</scope>
</reference>
<dbReference type="Proteomes" id="UP001054945">
    <property type="component" value="Unassembled WGS sequence"/>
</dbReference>
<comment type="caution">
    <text evidence="2">The sequence shown here is derived from an EMBL/GenBank/DDBJ whole genome shotgun (WGS) entry which is preliminary data.</text>
</comment>
<accession>A0AAV4W0P9</accession>
<protein>
    <submittedName>
        <fullName evidence="2">Uncharacterized protein</fullName>
    </submittedName>
</protein>
<feature type="region of interest" description="Disordered" evidence="1">
    <location>
        <begin position="1"/>
        <end position="82"/>
    </location>
</feature>
<feature type="compositionally biased region" description="Basic and acidic residues" evidence="1">
    <location>
        <begin position="1"/>
        <end position="21"/>
    </location>
</feature>
<gene>
    <name evidence="2" type="ORF">CEXT_468371</name>
</gene>
<name>A0AAV4W0P9_CAEEX</name>
<organism evidence="2 3">
    <name type="scientific">Caerostris extrusa</name>
    <name type="common">Bark spider</name>
    <name type="synonym">Caerostris bankana</name>
    <dbReference type="NCBI Taxonomy" id="172846"/>
    <lineage>
        <taxon>Eukaryota</taxon>
        <taxon>Metazoa</taxon>
        <taxon>Ecdysozoa</taxon>
        <taxon>Arthropoda</taxon>
        <taxon>Chelicerata</taxon>
        <taxon>Arachnida</taxon>
        <taxon>Araneae</taxon>
        <taxon>Araneomorphae</taxon>
        <taxon>Entelegynae</taxon>
        <taxon>Araneoidea</taxon>
        <taxon>Araneidae</taxon>
        <taxon>Caerostris</taxon>
    </lineage>
</organism>
<evidence type="ECO:0000313" key="3">
    <source>
        <dbReference type="Proteomes" id="UP001054945"/>
    </source>
</evidence>
<evidence type="ECO:0000313" key="2">
    <source>
        <dbReference type="EMBL" id="GIY76182.1"/>
    </source>
</evidence>
<dbReference type="EMBL" id="BPLR01015447">
    <property type="protein sequence ID" value="GIY76182.1"/>
    <property type="molecule type" value="Genomic_DNA"/>
</dbReference>
<proteinExistence type="predicted"/>
<keyword evidence="3" id="KW-1185">Reference proteome</keyword>
<evidence type="ECO:0000256" key="1">
    <source>
        <dbReference type="SAM" id="MobiDB-lite"/>
    </source>
</evidence>